<reference evidence="2 3" key="1">
    <citation type="journal article" date="2019" name="Nat. Med.">
        <title>A library of human gut bacterial isolates paired with longitudinal multiomics data enables mechanistic microbiome research.</title>
        <authorList>
            <person name="Poyet M."/>
            <person name="Groussin M."/>
            <person name="Gibbons S.M."/>
            <person name="Avila-Pacheco J."/>
            <person name="Jiang X."/>
            <person name="Kearney S.M."/>
            <person name="Perrotta A.R."/>
            <person name="Berdy B."/>
            <person name="Zhao S."/>
            <person name="Lieberman T.D."/>
            <person name="Swanson P.K."/>
            <person name="Smith M."/>
            <person name="Roesemann S."/>
            <person name="Alexander J.E."/>
            <person name="Rich S.A."/>
            <person name="Livny J."/>
            <person name="Vlamakis H."/>
            <person name="Clish C."/>
            <person name="Bullock K."/>
            <person name="Deik A."/>
            <person name="Scott J."/>
            <person name="Pierce K.A."/>
            <person name="Xavier R.J."/>
            <person name="Alm E.J."/>
        </authorList>
    </citation>
    <scope>NUCLEOTIDE SEQUENCE [LARGE SCALE GENOMIC DNA]</scope>
    <source>
        <strain evidence="2 3">BIOML-A20</strain>
    </source>
</reference>
<dbReference type="GO" id="GO:0016740">
    <property type="term" value="F:transferase activity"/>
    <property type="evidence" value="ECO:0007669"/>
    <property type="project" value="UniProtKB-KW"/>
</dbReference>
<dbReference type="RefSeq" id="WP_005859195.1">
    <property type="nucleotide sequence ID" value="NZ_BQOC01000002.1"/>
</dbReference>
<protein>
    <submittedName>
        <fullName evidence="2">Polysaccharide pyruvyl transferase family protein</fullName>
    </submittedName>
</protein>
<name>A0A9Q4QWF6_PARDI</name>
<dbReference type="EMBL" id="WKMO01000016">
    <property type="protein sequence ID" value="MSB74783.1"/>
    <property type="molecule type" value="Genomic_DNA"/>
</dbReference>
<evidence type="ECO:0000313" key="3">
    <source>
        <dbReference type="Proteomes" id="UP000441609"/>
    </source>
</evidence>
<comment type="caution">
    <text evidence="2">The sequence shown here is derived from an EMBL/GenBank/DDBJ whole genome shotgun (WGS) entry which is preliminary data.</text>
</comment>
<proteinExistence type="predicted"/>
<evidence type="ECO:0000259" key="1">
    <source>
        <dbReference type="Pfam" id="PF04230"/>
    </source>
</evidence>
<sequence>MKIGILTQPLRGNYGGVLQNWALQQILIRLGHEPITIDILPRPSIGRFILSTIKSLLLWFIPSRRRRFKRWRERRMPLFEEFVSKNIIKTPACRNYSMEMIREYGLEALLVGSDQTWRPIYNVNRLSDMFLHFARNFSGKRVAYAASFGVDYWEYSEKQTSVCSSLAQLFDAVSVRETSGVALCERYLGIDAVAVLDPTLLVRKETYAELCMKVPVFKKRYLAAYVLDSAKEVDLIITEEAKKRGLPILRYSAYGQAKLTVEEWIAIFRDASFVITDSFHGTVFSIIFEKPFRCVVNERRGGVRFADLLEKYHSGKLEEWREKSLDFLREALNG</sequence>
<dbReference type="AlphaFoldDB" id="A0A9Q4QWF6"/>
<feature type="domain" description="Polysaccharide pyruvyl transferase" evidence="1">
    <location>
        <begin position="13"/>
        <end position="297"/>
    </location>
</feature>
<keyword evidence="2" id="KW-0808">Transferase</keyword>
<evidence type="ECO:0000313" key="2">
    <source>
        <dbReference type="EMBL" id="MSB74783.1"/>
    </source>
</evidence>
<dbReference type="OrthoDB" id="9799278at2"/>
<dbReference type="Proteomes" id="UP000441609">
    <property type="component" value="Unassembled WGS sequence"/>
</dbReference>
<accession>A0A9Q4QWF6</accession>
<gene>
    <name evidence="2" type="ORF">GKD70_16095</name>
</gene>
<dbReference type="Pfam" id="PF04230">
    <property type="entry name" value="PS_pyruv_trans"/>
    <property type="match status" value="1"/>
</dbReference>
<organism evidence="2 3">
    <name type="scientific">Parabacteroides distasonis</name>
    <dbReference type="NCBI Taxonomy" id="823"/>
    <lineage>
        <taxon>Bacteria</taxon>
        <taxon>Pseudomonadati</taxon>
        <taxon>Bacteroidota</taxon>
        <taxon>Bacteroidia</taxon>
        <taxon>Bacteroidales</taxon>
        <taxon>Tannerellaceae</taxon>
        <taxon>Parabacteroides</taxon>
    </lineage>
</organism>
<dbReference type="InterPro" id="IPR007345">
    <property type="entry name" value="Polysacch_pyruvyl_Trfase"/>
</dbReference>